<dbReference type="STRING" id="349095.SAMN05660299_00537"/>
<protein>
    <submittedName>
        <fullName evidence="3">Ketoisovalerate ferredoxin oxidoreductase, gamma subunit</fullName>
    </submittedName>
</protein>
<evidence type="ECO:0000256" key="1">
    <source>
        <dbReference type="ARBA" id="ARBA00023002"/>
    </source>
</evidence>
<evidence type="ECO:0000313" key="3">
    <source>
        <dbReference type="EMBL" id="SDM25448.1"/>
    </source>
</evidence>
<proteinExistence type="predicted"/>
<dbReference type="PANTHER" id="PTHR43366:SF1">
    <property type="entry name" value="PYRUVATE SYNTHASE SUBUNIT PORC"/>
    <property type="match status" value="1"/>
</dbReference>
<dbReference type="Pfam" id="PF01558">
    <property type="entry name" value="POR"/>
    <property type="match status" value="1"/>
</dbReference>
<evidence type="ECO:0000313" key="4">
    <source>
        <dbReference type="Proteomes" id="UP000199309"/>
    </source>
</evidence>
<dbReference type="AlphaFoldDB" id="A0A1G9RQ58"/>
<dbReference type="InterPro" id="IPR054933">
    <property type="entry name" value="OxalOxred_delta"/>
</dbReference>
<evidence type="ECO:0000259" key="2">
    <source>
        <dbReference type="Pfam" id="PF01558"/>
    </source>
</evidence>
<sequence length="217" mass="23441">MIKKDLFAEPGLKQITVWGRGVYENKEARDVVVSLTEAAALEGKYVQAWENYVDLPDRIYVPVRAYGKISSNPIESKYVYENEAPDIVVLTEETLVKGVDILAGIKPNATLIINSKRAPEYLFKFIKSNTENLAKIVTIDANNLSTSVITLSGAEGATDASGIGKGIGAPLAAAIVKATGIVSFNNLLDIIVNKSAARKAYDQAIIANVHDLIKTYA</sequence>
<keyword evidence="4" id="KW-1185">Reference proteome</keyword>
<dbReference type="InterPro" id="IPR051626">
    <property type="entry name" value="Oxidoreductase_gamma_subunit"/>
</dbReference>
<gene>
    <name evidence="3" type="ORF">SAMN05660299_00537</name>
</gene>
<dbReference type="NCBIfam" id="NF045790">
    <property type="entry name" value="OxalOxreddelta"/>
    <property type="match status" value="1"/>
</dbReference>
<accession>A0A1G9RQ58</accession>
<name>A0A1G9RQ58_9FIRM</name>
<dbReference type="PANTHER" id="PTHR43366">
    <property type="entry name" value="PYRUVATE SYNTHASE SUBUNIT PORC"/>
    <property type="match status" value="1"/>
</dbReference>
<dbReference type="Gene3D" id="3.40.920.10">
    <property type="entry name" value="Pyruvate-ferredoxin oxidoreductase, PFOR, domain III"/>
    <property type="match status" value="1"/>
</dbReference>
<dbReference type="EMBL" id="FNHQ01000003">
    <property type="protein sequence ID" value="SDM25448.1"/>
    <property type="molecule type" value="Genomic_DNA"/>
</dbReference>
<dbReference type="InterPro" id="IPR002869">
    <property type="entry name" value="Pyrv_flavodox_OxRed_cen"/>
</dbReference>
<keyword evidence="1" id="KW-0560">Oxidoreductase</keyword>
<feature type="domain" description="Pyruvate/ketoisovalerate oxidoreductase catalytic" evidence="2">
    <location>
        <begin position="35"/>
        <end position="208"/>
    </location>
</feature>
<dbReference type="SUPFAM" id="SSF53323">
    <property type="entry name" value="Pyruvate-ferredoxin oxidoreductase, PFOR, domain III"/>
    <property type="match status" value="1"/>
</dbReference>
<dbReference type="InterPro" id="IPR019752">
    <property type="entry name" value="Pyrv/ketoisovalerate_OxRed_cat"/>
</dbReference>
<organism evidence="3 4">
    <name type="scientific">Megasphaera paucivorans</name>
    <dbReference type="NCBI Taxonomy" id="349095"/>
    <lineage>
        <taxon>Bacteria</taxon>
        <taxon>Bacillati</taxon>
        <taxon>Bacillota</taxon>
        <taxon>Negativicutes</taxon>
        <taxon>Veillonellales</taxon>
        <taxon>Veillonellaceae</taxon>
        <taxon>Megasphaera</taxon>
    </lineage>
</organism>
<reference evidence="3 4" key="1">
    <citation type="submission" date="2016-10" db="EMBL/GenBank/DDBJ databases">
        <authorList>
            <person name="de Groot N.N."/>
        </authorList>
    </citation>
    <scope>NUCLEOTIDE SEQUENCE [LARGE SCALE GENOMIC DNA]</scope>
    <source>
        <strain evidence="3 4">DSM 16981</strain>
    </source>
</reference>
<dbReference type="GO" id="GO:0016903">
    <property type="term" value="F:oxidoreductase activity, acting on the aldehyde or oxo group of donors"/>
    <property type="evidence" value="ECO:0007669"/>
    <property type="project" value="InterPro"/>
</dbReference>
<dbReference type="RefSeq" id="WP_218118693.1">
    <property type="nucleotide sequence ID" value="NZ_FNHQ01000003.1"/>
</dbReference>
<dbReference type="Proteomes" id="UP000199309">
    <property type="component" value="Unassembled WGS sequence"/>
</dbReference>